<protein>
    <submittedName>
        <fullName evidence="1">Uncharacterized protein</fullName>
    </submittedName>
</protein>
<dbReference type="EMBL" id="AMZY02000019">
    <property type="protein sequence ID" value="EMS31498.1"/>
    <property type="molecule type" value="Genomic_DNA"/>
</dbReference>
<gene>
    <name evidence="1" type="ORF">C943_02153</name>
</gene>
<sequence length="45" mass="5149">MIWEILGEFFGYGPLTPIPSLEYCLSTHQPKTMVYGLFTPITNNQ</sequence>
<organism evidence="1 2">
    <name type="scientific">Mariniradius saccharolyticus AK6</name>
    <dbReference type="NCBI Taxonomy" id="1239962"/>
    <lineage>
        <taxon>Bacteria</taxon>
        <taxon>Pseudomonadati</taxon>
        <taxon>Bacteroidota</taxon>
        <taxon>Cytophagia</taxon>
        <taxon>Cytophagales</taxon>
        <taxon>Cyclobacteriaceae</taxon>
        <taxon>Mariniradius</taxon>
    </lineage>
</organism>
<evidence type="ECO:0000313" key="1">
    <source>
        <dbReference type="EMBL" id="EMS31498.1"/>
    </source>
</evidence>
<name>M7XA36_9BACT</name>
<dbReference type="AlphaFoldDB" id="M7XA36"/>
<keyword evidence="2" id="KW-1185">Reference proteome</keyword>
<proteinExistence type="predicted"/>
<dbReference type="STRING" id="1239962.C943_02153"/>
<reference evidence="1" key="1">
    <citation type="submission" date="2013-01" db="EMBL/GenBank/DDBJ databases">
        <title>Genome assembly of Mariniradius saccharolyticus AK6.</title>
        <authorList>
            <person name="Vaidya B."/>
            <person name="Khatri I."/>
            <person name="Tanuku N.R.S."/>
            <person name="Subramanian S."/>
            <person name="Pinnaka A."/>
        </authorList>
    </citation>
    <scope>NUCLEOTIDE SEQUENCE [LARGE SCALE GENOMIC DNA]</scope>
    <source>
        <strain evidence="1">AK6</strain>
    </source>
</reference>
<accession>M7XA36</accession>
<dbReference type="InParanoid" id="M7XA36"/>
<evidence type="ECO:0000313" key="2">
    <source>
        <dbReference type="Proteomes" id="UP000010953"/>
    </source>
</evidence>
<comment type="caution">
    <text evidence="1">The sequence shown here is derived from an EMBL/GenBank/DDBJ whole genome shotgun (WGS) entry which is preliminary data.</text>
</comment>
<dbReference type="Proteomes" id="UP000010953">
    <property type="component" value="Unassembled WGS sequence"/>
</dbReference>